<comment type="subcellular location">
    <subcellularLocation>
        <location evidence="5 6">Cytoplasm</location>
    </subcellularLocation>
</comment>
<dbReference type="Pfam" id="PF13742">
    <property type="entry name" value="tRNA_anti_2"/>
    <property type="match status" value="1"/>
</dbReference>
<evidence type="ECO:0000256" key="4">
    <source>
        <dbReference type="ARBA" id="ARBA00022839"/>
    </source>
</evidence>
<keyword evidence="4 5" id="KW-0269">Exonuclease</keyword>
<evidence type="ECO:0000256" key="1">
    <source>
        <dbReference type="ARBA" id="ARBA00022490"/>
    </source>
</evidence>
<dbReference type="Proteomes" id="UP000006639">
    <property type="component" value="Chromosome"/>
</dbReference>
<dbReference type="PANTHER" id="PTHR30008:SF0">
    <property type="entry name" value="EXODEOXYRIBONUCLEASE 7 LARGE SUBUNIT"/>
    <property type="match status" value="1"/>
</dbReference>
<feature type="domain" description="OB-fold nucleic acid binding" evidence="8">
    <location>
        <begin position="13"/>
        <end position="106"/>
    </location>
</feature>
<evidence type="ECO:0000313" key="9">
    <source>
        <dbReference type="EMBL" id="AEI89226.1"/>
    </source>
</evidence>
<evidence type="ECO:0000256" key="5">
    <source>
        <dbReference type="HAMAP-Rule" id="MF_00378"/>
    </source>
</evidence>
<dbReference type="InterPro" id="IPR020579">
    <property type="entry name" value="Exonuc_VII_lsu_C"/>
</dbReference>
<dbReference type="Pfam" id="PF02601">
    <property type="entry name" value="Exonuc_VII_L"/>
    <property type="match status" value="1"/>
</dbReference>
<keyword evidence="3 5" id="KW-0378">Hydrolase</keyword>
<dbReference type="RefSeq" id="WP_013951424.1">
    <property type="nucleotide sequence ID" value="NC_015722.1"/>
</dbReference>
<dbReference type="STRING" id="696127.midi_00945"/>
<dbReference type="GO" id="GO:0003676">
    <property type="term" value="F:nucleic acid binding"/>
    <property type="evidence" value="ECO:0007669"/>
    <property type="project" value="InterPro"/>
</dbReference>
<dbReference type="PANTHER" id="PTHR30008">
    <property type="entry name" value="EXODEOXYRIBONUCLEASE 7 LARGE SUBUNIT"/>
    <property type="match status" value="1"/>
</dbReference>
<dbReference type="HAMAP" id="MF_00378">
    <property type="entry name" value="Exonuc_7_L"/>
    <property type="match status" value="1"/>
</dbReference>
<dbReference type="CDD" id="cd04489">
    <property type="entry name" value="ExoVII_LU_OBF"/>
    <property type="match status" value="1"/>
</dbReference>
<keyword evidence="1 5" id="KW-0963">Cytoplasm</keyword>
<accession>F7XX27</accession>
<gene>
    <name evidence="5 9" type="primary">xseA</name>
    <name evidence="9" type="ordered locus">midi_00945</name>
</gene>
<comment type="function">
    <text evidence="5">Bidirectionally degrades single-stranded DNA into large acid-insoluble oligonucleotides, which are then degraded further into small acid-soluble oligonucleotides.</text>
</comment>
<dbReference type="EC" id="3.1.11.6" evidence="5"/>
<dbReference type="AlphaFoldDB" id="F7XX27"/>
<name>F7XX27_MIDMI</name>
<dbReference type="EMBL" id="CP002130">
    <property type="protein sequence ID" value="AEI89226.1"/>
    <property type="molecule type" value="Genomic_DNA"/>
</dbReference>
<feature type="domain" description="Exonuclease VII large subunit C-terminal" evidence="7">
    <location>
        <begin position="129"/>
        <end position="342"/>
    </location>
</feature>
<sequence>MFYIQTASIKSCFKVSEISVILKQLIEENFFDVRIQGEISGLKVSSAGHSYFNLKDEDSLLNSVCWRNTIQNTSIKIEDGMEVICSGRISIYPCRSSYQLIVEKIEVAGQGTLLAALEKRKQAMAAEGLFDNERKKQLPFLPKTIALITSVNGAVIRDILHRISDRFPVEVLVWDVPVQGNDASYHIQNAINGFNELPPHINGPDIIILARGGGSIEDLWCFNEEEVVRAIVASEIPIISAIGHETDFTLSDLAADLRAPTPTAAAEFAVPVLKNLQDYINFSFNKIYQISKSFLEEKALKLARFSYILLELENILELKKRKLIEYSYKLNFFAQKYFDRKQTLLSVLSQLLEKYDQKKILERGFAIIYDSSKGCITSSVQLLPDIEVLVEMHDGYKKAIIKK</sequence>
<organism evidence="9 10">
    <name type="scientific">Midichloria mitochondrii (strain IricVA)</name>
    <dbReference type="NCBI Taxonomy" id="696127"/>
    <lineage>
        <taxon>Bacteria</taxon>
        <taxon>Pseudomonadati</taxon>
        <taxon>Pseudomonadota</taxon>
        <taxon>Alphaproteobacteria</taxon>
        <taxon>Rickettsiales</taxon>
        <taxon>Candidatus Midichloriaceae</taxon>
        <taxon>Candidatus Midichloria</taxon>
    </lineage>
</organism>
<comment type="catalytic activity">
    <reaction evidence="5 6">
        <text>Exonucleolytic cleavage in either 5'- to 3'- or 3'- to 5'-direction to yield nucleoside 5'-phosphates.</text>
        <dbReference type="EC" id="3.1.11.6"/>
    </reaction>
</comment>
<evidence type="ECO:0000259" key="7">
    <source>
        <dbReference type="Pfam" id="PF02601"/>
    </source>
</evidence>
<dbReference type="KEGG" id="mmn:midi_00945"/>
<dbReference type="InterPro" id="IPR003753">
    <property type="entry name" value="Exonuc_VII_L"/>
</dbReference>
<dbReference type="OrthoDB" id="9802795at2"/>
<comment type="subunit">
    <text evidence="5">Heterooligomer composed of large and small subunits.</text>
</comment>
<keyword evidence="10" id="KW-1185">Reference proteome</keyword>
<evidence type="ECO:0000313" key="10">
    <source>
        <dbReference type="Proteomes" id="UP000006639"/>
    </source>
</evidence>
<comment type="similarity">
    <text evidence="5 6">Belongs to the XseA family.</text>
</comment>
<dbReference type="InterPro" id="IPR025824">
    <property type="entry name" value="OB-fold_nuc-bd_dom"/>
</dbReference>
<reference evidence="9 10" key="1">
    <citation type="journal article" date="2011" name="Mol. Biol. Evol.">
        <title>Phylogenomic evidence for the presence of a flagellum and cbb3 oxidase in the free-living mitochondrial ancestor.</title>
        <authorList>
            <person name="Sassera D."/>
            <person name="Lo N."/>
            <person name="Epis S."/>
            <person name="D'Auria G."/>
            <person name="Montagna M."/>
            <person name="Comandatore F."/>
            <person name="Horner D."/>
            <person name="Pereto J."/>
            <person name="Luciano A.M."/>
            <person name="Franciosi F."/>
            <person name="Ferri E."/>
            <person name="Crotti E."/>
            <person name="Bazzocchi C."/>
            <person name="Daffonchio D."/>
            <person name="Sacchi L."/>
            <person name="Moya A."/>
            <person name="Latorre A."/>
            <person name="Bandi C."/>
        </authorList>
    </citation>
    <scope>NUCLEOTIDE SEQUENCE [LARGE SCALE GENOMIC DNA]</scope>
    <source>
        <strain evidence="9 10">IricVA</strain>
    </source>
</reference>
<dbReference type="GO" id="GO:0006308">
    <property type="term" value="P:DNA catabolic process"/>
    <property type="evidence" value="ECO:0007669"/>
    <property type="project" value="UniProtKB-UniRule"/>
</dbReference>
<evidence type="ECO:0000256" key="6">
    <source>
        <dbReference type="RuleBase" id="RU004355"/>
    </source>
</evidence>
<evidence type="ECO:0000256" key="3">
    <source>
        <dbReference type="ARBA" id="ARBA00022801"/>
    </source>
</evidence>
<keyword evidence="2 5" id="KW-0540">Nuclease</keyword>
<dbReference type="GO" id="GO:0008855">
    <property type="term" value="F:exodeoxyribonuclease VII activity"/>
    <property type="evidence" value="ECO:0007669"/>
    <property type="project" value="UniProtKB-UniRule"/>
</dbReference>
<protein>
    <recommendedName>
        <fullName evidence="5">Exodeoxyribonuclease 7 large subunit</fullName>
        <ecNumber evidence="5">3.1.11.6</ecNumber>
    </recommendedName>
    <alternativeName>
        <fullName evidence="5">Exodeoxyribonuclease VII large subunit</fullName>
        <shortName evidence="5">Exonuclease VII large subunit</shortName>
    </alternativeName>
</protein>
<evidence type="ECO:0000259" key="8">
    <source>
        <dbReference type="Pfam" id="PF13742"/>
    </source>
</evidence>
<evidence type="ECO:0000256" key="2">
    <source>
        <dbReference type="ARBA" id="ARBA00022722"/>
    </source>
</evidence>
<dbReference type="NCBIfam" id="TIGR00237">
    <property type="entry name" value="xseA"/>
    <property type="match status" value="1"/>
</dbReference>
<dbReference type="GO" id="GO:0005737">
    <property type="term" value="C:cytoplasm"/>
    <property type="evidence" value="ECO:0007669"/>
    <property type="project" value="UniProtKB-SubCell"/>
</dbReference>
<proteinExistence type="inferred from homology"/>
<dbReference type="GO" id="GO:0009318">
    <property type="term" value="C:exodeoxyribonuclease VII complex"/>
    <property type="evidence" value="ECO:0007669"/>
    <property type="project" value="UniProtKB-UniRule"/>
</dbReference>
<dbReference type="HOGENOM" id="CLU_023625_2_0_5"/>